<dbReference type="AlphaFoldDB" id="A0ABD4DQU6"/>
<comment type="caution">
    <text evidence="1">The sequence shown here is derived from an EMBL/GenBank/DDBJ whole genome shotgun (WGS) entry which is preliminary data.</text>
</comment>
<reference evidence="1 2" key="1">
    <citation type="submission" date="2015-11" db="EMBL/GenBank/DDBJ databases">
        <authorList>
            <person name="Nicholson A.C."/>
            <person name="Humrighouse B.W."/>
            <person name="Graziano J."/>
            <person name="Lasker B."/>
            <person name="Whitney A.M."/>
            <person name="Mcquiston J.R."/>
        </authorList>
    </citation>
    <scope>NUCLEOTIDE SEQUENCE [LARGE SCALE GENOMIC DNA]</scope>
    <source>
        <strain evidence="1 2">G4071</strain>
    </source>
</reference>
<accession>A0ABD4DQU6</accession>
<gene>
    <name evidence="1" type="ORF">ATB95_08125</name>
</gene>
<dbReference type="Proteomes" id="UP000064412">
    <property type="component" value="Unassembled WGS sequence"/>
</dbReference>
<organism evidence="1 2">
    <name type="scientific">Elizabethkingia miricola</name>
    <name type="common">Chryseobacterium miricola</name>
    <dbReference type="NCBI Taxonomy" id="172045"/>
    <lineage>
        <taxon>Bacteria</taxon>
        <taxon>Pseudomonadati</taxon>
        <taxon>Bacteroidota</taxon>
        <taxon>Flavobacteriia</taxon>
        <taxon>Flavobacteriales</taxon>
        <taxon>Weeksellaceae</taxon>
        <taxon>Elizabethkingia</taxon>
    </lineage>
</organism>
<dbReference type="EMBL" id="LNOI01000001">
    <property type="protein sequence ID" value="KUY20853.1"/>
    <property type="molecule type" value="Genomic_DNA"/>
</dbReference>
<dbReference type="RefSeq" id="WP_059344490.1">
    <property type="nucleotide sequence ID" value="NZ_FTQX01000009.1"/>
</dbReference>
<sequence length="61" mass="7051">MDNTTTIIELAKENALYNSFLTDIVFLLSTDKEIVIQKYKFSQSSFIFNEIKKLKELSAKS</sequence>
<evidence type="ECO:0000313" key="1">
    <source>
        <dbReference type="EMBL" id="KUY20853.1"/>
    </source>
</evidence>
<name>A0ABD4DQU6_ELIMR</name>
<evidence type="ECO:0000313" key="2">
    <source>
        <dbReference type="Proteomes" id="UP000064412"/>
    </source>
</evidence>
<proteinExistence type="predicted"/>
<protein>
    <submittedName>
        <fullName evidence="1">Uncharacterized protein</fullName>
    </submittedName>
</protein>